<feature type="signal peptide" evidence="1">
    <location>
        <begin position="1"/>
        <end position="19"/>
    </location>
</feature>
<feature type="domain" description="SMP-30/Gluconolactonase/LRE-like region" evidence="2">
    <location>
        <begin position="39"/>
        <end position="281"/>
    </location>
</feature>
<accession>A0AAQ2IQA4</accession>
<dbReference type="Gene3D" id="2.120.10.30">
    <property type="entry name" value="TolB, C-terminal domain"/>
    <property type="match status" value="1"/>
</dbReference>
<dbReference type="PANTHER" id="PTHR47572:SF5">
    <property type="entry name" value="BLR2277 PROTEIN"/>
    <property type="match status" value="1"/>
</dbReference>
<feature type="chain" id="PRO_5043021481" evidence="1">
    <location>
        <begin position="20"/>
        <end position="299"/>
    </location>
</feature>
<name>A0AAQ2IQA4_PSEO7</name>
<organism evidence="3 4">
    <name type="scientific">Pseudoalteromonas piscicida</name>
    <dbReference type="NCBI Taxonomy" id="43662"/>
    <lineage>
        <taxon>Bacteria</taxon>
        <taxon>Pseudomonadati</taxon>
        <taxon>Pseudomonadota</taxon>
        <taxon>Gammaproteobacteria</taxon>
        <taxon>Alteromonadales</taxon>
        <taxon>Pseudoalteromonadaceae</taxon>
        <taxon>Pseudoalteromonas</taxon>
    </lineage>
</organism>
<dbReference type="PANTHER" id="PTHR47572">
    <property type="entry name" value="LIPOPROTEIN-RELATED"/>
    <property type="match status" value="1"/>
</dbReference>
<comment type="caution">
    <text evidence="3">The sequence shown here is derived from an EMBL/GenBank/DDBJ whole genome shotgun (WGS) entry which is preliminary data.</text>
</comment>
<dbReference type="InterPro" id="IPR051262">
    <property type="entry name" value="SMP-30/CGR1_Lactonase"/>
</dbReference>
<dbReference type="InterPro" id="IPR013658">
    <property type="entry name" value="SGL"/>
</dbReference>
<protein>
    <submittedName>
        <fullName evidence="3">Gluconolactonase</fullName>
    </submittedName>
</protein>
<evidence type="ECO:0000313" key="3">
    <source>
        <dbReference type="EMBL" id="TMN73803.1"/>
    </source>
</evidence>
<dbReference type="InterPro" id="IPR011042">
    <property type="entry name" value="6-blade_b-propeller_TolB-like"/>
</dbReference>
<dbReference type="RefSeq" id="WP_045963160.1">
    <property type="nucleotide sequence ID" value="NZ_JXXW01000018.1"/>
</dbReference>
<evidence type="ECO:0000256" key="1">
    <source>
        <dbReference type="SAM" id="SignalP"/>
    </source>
</evidence>
<reference evidence="4" key="2">
    <citation type="submission" date="2019-06" db="EMBL/GenBank/DDBJ databases">
        <title>Co-occurence of chitin degradation, pigmentation and bioactivity in marine Pseudoalteromonas.</title>
        <authorList>
            <person name="Sonnenschein E.C."/>
            <person name="Bech P.K."/>
        </authorList>
    </citation>
    <scope>NUCLEOTIDE SEQUENCE [LARGE SCALE GENOMIC DNA]</scope>
    <source>
        <strain evidence="4">S1607</strain>
    </source>
</reference>
<evidence type="ECO:0000313" key="4">
    <source>
        <dbReference type="Proteomes" id="UP000305423"/>
    </source>
</evidence>
<dbReference type="AlphaFoldDB" id="A0AAQ2IQA4"/>
<gene>
    <name evidence="3" type="ORF">CWB74_20325</name>
</gene>
<evidence type="ECO:0000259" key="2">
    <source>
        <dbReference type="Pfam" id="PF08450"/>
    </source>
</evidence>
<dbReference type="EMBL" id="PNEL01000065">
    <property type="protein sequence ID" value="TMN73803.1"/>
    <property type="molecule type" value="Genomic_DNA"/>
</dbReference>
<sequence>MRKVILSLFLLQSSGYVAANTVVDTQDWITDGVFTQGIEGPAVDDAGVLYAVNHQQQGTIGKVTAQGKAETLLTLKNGSIGNGIRFDKQGNMYIADYVNHNVLKVTKAALAQGGDLSQSVTVFAHDNRMDQPNDLAIMDNGILFASDPNWQASSGNLWRINTSGEVTLLEADMGTTNGIEVSPDNKTLYVNESVQRKVWRYELDEQGNISNKQLFISFTDFGLDGMRTDNQGNLYIARYGAGVVAVVSPQGKLIKEIKLKGKYPTNVAFGGEAGKRLFITLQKRGAIEMAEVEFAGREK</sequence>
<proteinExistence type="predicted"/>
<dbReference type="Proteomes" id="UP000305423">
    <property type="component" value="Unassembled WGS sequence"/>
</dbReference>
<reference evidence="3 4" key="1">
    <citation type="submission" date="2017-12" db="EMBL/GenBank/DDBJ databases">
        <authorList>
            <person name="Paulsen S."/>
            <person name="Gram L.K."/>
        </authorList>
    </citation>
    <scope>NUCLEOTIDE SEQUENCE [LARGE SCALE GENOMIC DNA]</scope>
    <source>
        <strain evidence="3 4">S1607</strain>
    </source>
</reference>
<dbReference type="Pfam" id="PF08450">
    <property type="entry name" value="SGL"/>
    <property type="match status" value="1"/>
</dbReference>
<dbReference type="SUPFAM" id="SSF63829">
    <property type="entry name" value="Calcium-dependent phosphotriesterase"/>
    <property type="match status" value="1"/>
</dbReference>
<keyword evidence="1" id="KW-0732">Signal</keyword>